<evidence type="ECO:0000313" key="3">
    <source>
        <dbReference type="Proteomes" id="UP000267096"/>
    </source>
</evidence>
<sequence length="95" mass="11638">MVEERMRILVDRYAELQELSEDRKRRLENNRRLCQFWWDVAELEQNLKESEQVRKCSSQMFLQLNRFSPTFRDSPTSVLSKVQYVVHYGHHFKCN</sequence>
<evidence type="ECO:0000313" key="2">
    <source>
        <dbReference type="EMBL" id="VDK30403.1"/>
    </source>
</evidence>
<organism evidence="2 3">
    <name type="scientific">Anisakis simplex</name>
    <name type="common">Herring worm</name>
    <dbReference type="NCBI Taxonomy" id="6269"/>
    <lineage>
        <taxon>Eukaryota</taxon>
        <taxon>Metazoa</taxon>
        <taxon>Ecdysozoa</taxon>
        <taxon>Nematoda</taxon>
        <taxon>Chromadorea</taxon>
        <taxon>Rhabditida</taxon>
        <taxon>Spirurina</taxon>
        <taxon>Ascaridomorpha</taxon>
        <taxon>Ascaridoidea</taxon>
        <taxon>Anisakidae</taxon>
        <taxon>Anisakis</taxon>
        <taxon>Anisakis simplex complex</taxon>
    </lineage>
</organism>
<evidence type="ECO:0000256" key="1">
    <source>
        <dbReference type="SAM" id="Coils"/>
    </source>
</evidence>
<dbReference type="EMBL" id="UYRR01020249">
    <property type="protein sequence ID" value="VDK30403.1"/>
    <property type="molecule type" value="Genomic_DNA"/>
</dbReference>
<proteinExistence type="predicted"/>
<dbReference type="OrthoDB" id="6018565at2759"/>
<accession>A0A3P6PLK8</accession>
<dbReference type="Gene3D" id="1.20.58.60">
    <property type="match status" value="1"/>
</dbReference>
<keyword evidence="1" id="KW-0175">Coiled coil</keyword>
<keyword evidence="3" id="KW-1185">Reference proteome</keyword>
<dbReference type="SUPFAM" id="SSF46966">
    <property type="entry name" value="Spectrin repeat"/>
    <property type="match status" value="1"/>
</dbReference>
<feature type="coiled-coil region" evidence="1">
    <location>
        <begin position="10"/>
        <end position="60"/>
    </location>
</feature>
<dbReference type="AlphaFoldDB" id="A0A3P6PLK8"/>
<dbReference type="Proteomes" id="UP000267096">
    <property type="component" value="Unassembled WGS sequence"/>
</dbReference>
<protein>
    <submittedName>
        <fullName evidence="2">Uncharacterized protein</fullName>
    </submittedName>
</protein>
<name>A0A3P6PLK8_ANISI</name>
<gene>
    <name evidence="2" type="ORF">ASIM_LOCUS7934</name>
</gene>
<reference evidence="2 3" key="1">
    <citation type="submission" date="2018-11" db="EMBL/GenBank/DDBJ databases">
        <authorList>
            <consortium name="Pathogen Informatics"/>
        </authorList>
    </citation>
    <scope>NUCLEOTIDE SEQUENCE [LARGE SCALE GENOMIC DNA]</scope>
</reference>